<proteinExistence type="predicted"/>
<accession>A0A449B416</accession>
<dbReference type="Proteomes" id="UP000290243">
    <property type="component" value="Chromosome"/>
</dbReference>
<dbReference type="InterPro" id="IPR002625">
    <property type="entry name" value="Smr_dom"/>
</dbReference>
<dbReference type="InterPro" id="IPR036063">
    <property type="entry name" value="Smr_dom_sf"/>
</dbReference>
<dbReference type="OrthoDB" id="398861at2"/>
<dbReference type="Pfam" id="PF01713">
    <property type="entry name" value="Smr"/>
    <property type="match status" value="1"/>
</dbReference>
<name>A0A449B416_9BACT</name>
<gene>
    <name evidence="2" type="ORF">NCTC10168_00195</name>
</gene>
<dbReference type="SUPFAM" id="SSF160443">
    <property type="entry name" value="SMR domain-like"/>
    <property type="match status" value="1"/>
</dbReference>
<reference evidence="2 3" key="1">
    <citation type="submission" date="2019-01" db="EMBL/GenBank/DDBJ databases">
        <authorList>
            <consortium name="Pathogen Informatics"/>
        </authorList>
    </citation>
    <scope>NUCLEOTIDE SEQUENCE [LARGE SCALE GENOMIC DNA]</scope>
    <source>
        <strain evidence="2 3">NCTC10168</strain>
    </source>
</reference>
<dbReference type="Gene3D" id="3.30.1370.110">
    <property type="match status" value="1"/>
</dbReference>
<evidence type="ECO:0000313" key="2">
    <source>
        <dbReference type="EMBL" id="VEU75278.1"/>
    </source>
</evidence>
<evidence type="ECO:0000259" key="1">
    <source>
        <dbReference type="PROSITE" id="PS50828"/>
    </source>
</evidence>
<evidence type="ECO:0000313" key="3">
    <source>
        <dbReference type="Proteomes" id="UP000290243"/>
    </source>
</evidence>
<organism evidence="2 3">
    <name type="scientific">Mycoplasmopsis maculosa</name>
    <dbReference type="NCBI Taxonomy" id="114885"/>
    <lineage>
        <taxon>Bacteria</taxon>
        <taxon>Bacillati</taxon>
        <taxon>Mycoplasmatota</taxon>
        <taxon>Mycoplasmoidales</taxon>
        <taxon>Metamycoplasmataceae</taxon>
        <taxon>Mycoplasmopsis</taxon>
    </lineage>
</organism>
<keyword evidence="3" id="KW-1185">Reference proteome</keyword>
<feature type="domain" description="Smr" evidence="1">
    <location>
        <begin position="8"/>
        <end position="77"/>
    </location>
</feature>
<dbReference type="AlphaFoldDB" id="A0A449B416"/>
<protein>
    <submittedName>
        <fullName evidence="2">Smr domain-containing protein</fullName>
    </submittedName>
</protein>
<dbReference type="EMBL" id="LR215037">
    <property type="protein sequence ID" value="VEU75278.1"/>
    <property type="molecule type" value="Genomic_DNA"/>
</dbReference>
<dbReference type="KEGG" id="mmau:NCTC10168_00195"/>
<dbReference type="PROSITE" id="PS50828">
    <property type="entry name" value="SMR"/>
    <property type="match status" value="1"/>
</dbReference>
<sequence length="95" mass="11244">MNNNYKLIDLHGCTIDEAIAKVSFELAFIDNLENFTFEIIVGKGTGTLKIFIENYLIDNNFNYSYDENYNSFFIKINNNKINLDEDEEYYLNKFK</sequence>
<dbReference type="RefSeq" id="WP_129646239.1">
    <property type="nucleotide sequence ID" value="NZ_LR215037.1"/>
</dbReference>